<dbReference type="Proteomes" id="UP001501565">
    <property type="component" value="Unassembled WGS sequence"/>
</dbReference>
<evidence type="ECO:0000313" key="1">
    <source>
        <dbReference type="EMBL" id="GAA3931503.1"/>
    </source>
</evidence>
<accession>A0ABP7MWC0</accession>
<proteinExistence type="predicted"/>
<keyword evidence="2" id="KW-1185">Reference proteome</keyword>
<organism evidence="1 2">
    <name type="scientific">Litoribacillus peritrichatus</name>
    <dbReference type="NCBI Taxonomy" id="718191"/>
    <lineage>
        <taxon>Bacteria</taxon>
        <taxon>Pseudomonadati</taxon>
        <taxon>Pseudomonadota</taxon>
        <taxon>Gammaproteobacteria</taxon>
        <taxon>Oceanospirillales</taxon>
        <taxon>Oceanospirillaceae</taxon>
        <taxon>Litoribacillus</taxon>
    </lineage>
</organism>
<gene>
    <name evidence="1" type="ORF">GCM10022277_30420</name>
</gene>
<protein>
    <submittedName>
        <fullName evidence="1">Uncharacterized protein</fullName>
    </submittedName>
</protein>
<reference evidence="2" key="1">
    <citation type="journal article" date="2019" name="Int. J. Syst. Evol. Microbiol.">
        <title>The Global Catalogue of Microorganisms (GCM) 10K type strain sequencing project: providing services to taxonomists for standard genome sequencing and annotation.</title>
        <authorList>
            <consortium name="The Broad Institute Genomics Platform"/>
            <consortium name="The Broad Institute Genome Sequencing Center for Infectious Disease"/>
            <person name="Wu L."/>
            <person name="Ma J."/>
        </authorList>
    </citation>
    <scope>NUCLEOTIDE SEQUENCE [LARGE SCALE GENOMIC DNA]</scope>
    <source>
        <strain evidence="2">JCM 17551</strain>
    </source>
</reference>
<sequence length="54" mass="6183">MSFNKDTVSLLRSIERDNYRSKCATKAKKDQITREGGCAGSCRLYNRALRKNNN</sequence>
<dbReference type="EMBL" id="BAABBN010000007">
    <property type="protein sequence ID" value="GAA3931503.1"/>
    <property type="molecule type" value="Genomic_DNA"/>
</dbReference>
<comment type="caution">
    <text evidence="1">The sequence shown here is derived from an EMBL/GenBank/DDBJ whole genome shotgun (WGS) entry which is preliminary data.</text>
</comment>
<evidence type="ECO:0000313" key="2">
    <source>
        <dbReference type="Proteomes" id="UP001501565"/>
    </source>
</evidence>
<name>A0ABP7MWC0_9GAMM</name>